<keyword evidence="6" id="KW-0966">Cell projection</keyword>
<proteinExistence type="inferred from homology"/>
<feature type="coiled-coil region" evidence="7">
    <location>
        <begin position="287"/>
        <end position="359"/>
    </location>
</feature>
<organism evidence="9 10">
    <name type="scientific">Oikopleura dioica</name>
    <name type="common">Tunicate</name>
    <dbReference type="NCBI Taxonomy" id="34765"/>
    <lineage>
        <taxon>Eukaryota</taxon>
        <taxon>Metazoa</taxon>
        <taxon>Chordata</taxon>
        <taxon>Tunicata</taxon>
        <taxon>Appendicularia</taxon>
        <taxon>Copelata</taxon>
        <taxon>Oikopleuridae</taxon>
        <taxon>Oikopleura</taxon>
    </lineage>
</organism>
<evidence type="ECO:0000256" key="6">
    <source>
        <dbReference type="ARBA" id="ARBA00023273"/>
    </source>
</evidence>
<evidence type="ECO:0000256" key="4">
    <source>
        <dbReference type="ARBA" id="ARBA00023054"/>
    </source>
</evidence>
<sequence>MAKDKKGKKGKAGKKEKEVEESGDAPAEDPEKVSEVDRCQYDIQILALDNKIKRLTEELNQKIERRKQIGEDLVNAEKDKHRSISFLNDKLKRKVEEAEDVSDHLDGAKREYESSINGLLEKIETQKLTFEDNKRALNKEIDDYKDEIASLNHFQEVREQMEEHEVNLTKEVAAQKEAFQADLELLKHQDEQDLIRLRGEMIRQVNATAAEFRRDTDQLIPPTIKRAIRENHGFRLTLRKLNRCKRHLDDESAEIKAKMEGVPEKLHSLHLTEKDLAQQSYNKSYLIQLLRKKLQDTKKKLAEYRACEEEREANKNTLNKLREHLQSESNEFEAMQKEAKRLAKELRDHQDEIQSTESECINIRPLLQSCVYELLEKSRIEKSTFEKLARELGEECEIDEEFLNFPVGSLEPIL</sequence>
<feature type="region of interest" description="Disordered" evidence="8">
    <location>
        <begin position="1"/>
        <end position="35"/>
    </location>
</feature>
<keyword evidence="4 7" id="KW-0175">Coiled coil</keyword>
<evidence type="ECO:0000256" key="2">
    <source>
        <dbReference type="ARBA" id="ARBA00010841"/>
    </source>
</evidence>
<comment type="similarity">
    <text evidence="2">Belongs to the CFAP157 family.</text>
</comment>
<reference evidence="9 10" key="1">
    <citation type="submission" date="2021-04" db="EMBL/GenBank/DDBJ databases">
        <authorList>
            <person name="Bliznina A."/>
        </authorList>
    </citation>
    <scope>NUCLEOTIDE SEQUENCE [LARGE SCALE GENOMIC DNA]</scope>
</reference>
<dbReference type="PANTHER" id="PTHR31954:SF1">
    <property type="entry name" value="CILIA- AND FLAGELLA-ASSOCIATED PROTEIN 157"/>
    <property type="match status" value="1"/>
</dbReference>
<protein>
    <recommendedName>
        <fullName evidence="3">Cilia- and flagella-associated protein 157</fullName>
    </recommendedName>
</protein>
<accession>A0ABN7SIN2</accession>
<feature type="coiled-coil region" evidence="7">
    <location>
        <begin position="45"/>
        <end position="178"/>
    </location>
</feature>
<name>A0ABN7SIN2_OIKDI</name>
<dbReference type="Proteomes" id="UP001158576">
    <property type="component" value="Chromosome XSR"/>
</dbReference>
<keyword evidence="5" id="KW-0969">Cilium</keyword>
<evidence type="ECO:0000256" key="1">
    <source>
        <dbReference type="ARBA" id="ARBA00004138"/>
    </source>
</evidence>
<evidence type="ECO:0000256" key="3">
    <source>
        <dbReference type="ARBA" id="ARBA00014087"/>
    </source>
</evidence>
<dbReference type="EMBL" id="OU015569">
    <property type="protein sequence ID" value="CAG5097882.1"/>
    <property type="molecule type" value="Genomic_DNA"/>
</dbReference>
<evidence type="ECO:0000256" key="8">
    <source>
        <dbReference type="SAM" id="MobiDB-lite"/>
    </source>
</evidence>
<feature type="compositionally biased region" description="Basic residues" evidence="8">
    <location>
        <begin position="1"/>
        <end position="12"/>
    </location>
</feature>
<evidence type="ECO:0000313" key="9">
    <source>
        <dbReference type="EMBL" id="CAG5097882.1"/>
    </source>
</evidence>
<comment type="subcellular location">
    <subcellularLocation>
        <location evidence="1">Cell projection</location>
        <location evidence="1">Cilium</location>
    </subcellularLocation>
</comment>
<evidence type="ECO:0000256" key="5">
    <source>
        <dbReference type="ARBA" id="ARBA00023069"/>
    </source>
</evidence>
<dbReference type="PANTHER" id="PTHR31954">
    <property type="entry name" value="CILIA- AND FLAGELLA-ASSOCIATED PROTEIN 157"/>
    <property type="match status" value="1"/>
</dbReference>
<gene>
    <name evidence="9" type="ORF">OKIOD_LOCUS6831</name>
</gene>
<evidence type="ECO:0000256" key="7">
    <source>
        <dbReference type="SAM" id="Coils"/>
    </source>
</evidence>
<keyword evidence="10" id="KW-1185">Reference proteome</keyword>
<evidence type="ECO:0000313" key="10">
    <source>
        <dbReference type="Proteomes" id="UP001158576"/>
    </source>
</evidence>
<dbReference type="InterPro" id="IPR038844">
    <property type="entry name" value="CFAP157"/>
</dbReference>